<dbReference type="EMBL" id="JBHFNT010000231">
    <property type="protein sequence ID" value="MFB2837989.1"/>
    <property type="molecule type" value="Genomic_DNA"/>
</dbReference>
<gene>
    <name evidence="1" type="ORF">ACE1CA_26095</name>
</gene>
<keyword evidence="2" id="KW-1185">Reference proteome</keyword>
<sequence length="95" mass="10915">MPYYQNPERISTIAEAVENQSVEQLKKLVTFLPTTQKAARKAELVSLVINYLNKTNLFELWRKLDNLQQAAIAEIVHSSETQFDAVKFKAKYGQL</sequence>
<accession>A0ABV4WSB0</accession>
<proteinExistence type="predicted"/>
<evidence type="ECO:0000313" key="1">
    <source>
        <dbReference type="EMBL" id="MFB2837989.1"/>
    </source>
</evidence>
<evidence type="ECO:0000313" key="2">
    <source>
        <dbReference type="Proteomes" id="UP001576780"/>
    </source>
</evidence>
<protein>
    <submittedName>
        <fullName evidence="1">Uncharacterized protein</fullName>
    </submittedName>
</protein>
<comment type="caution">
    <text evidence="1">The sequence shown here is derived from an EMBL/GenBank/DDBJ whole genome shotgun (WGS) entry which is preliminary data.</text>
</comment>
<organism evidence="1 2">
    <name type="scientific">Floridaenema evergladense BLCC-F167</name>
    <dbReference type="NCBI Taxonomy" id="3153639"/>
    <lineage>
        <taxon>Bacteria</taxon>
        <taxon>Bacillati</taxon>
        <taxon>Cyanobacteriota</taxon>
        <taxon>Cyanophyceae</taxon>
        <taxon>Oscillatoriophycideae</taxon>
        <taxon>Aerosakkonematales</taxon>
        <taxon>Aerosakkonemataceae</taxon>
        <taxon>Floridanema</taxon>
        <taxon>Floridanema evergladense</taxon>
    </lineage>
</organism>
<name>A0ABV4WSB0_9CYAN</name>
<reference evidence="1 2" key="1">
    <citation type="submission" date="2024-09" db="EMBL/GenBank/DDBJ databases">
        <title>Floridaenema gen nov. (Aerosakkonemataceae, Aerosakkonematales ord. nov., Cyanobacteria) from benthic tropical and subtropical fresh waters, with the description of four new species.</title>
        <authorList>
            <person name="Moretto J.A."/>
            <person name="Berthold D.E."/>
            <person name="Lefler F.W."/>
            <person name="Huang I.-S."/>
            <person name="Laughinghouse H. IV."/>
        </authorList>
    </citation>
    <scope>NUCLEOTIDE SEQUENCE [LARGE SCALE GENOMIC DNA]</scope>
    <source>
        <strain evidence="1 2">BLCC-F167</strain>
    </source>
</reference>
<dbReference type="Proteomes" id="UP001576780">
    <property type="component" value="Unassembled WGS sequence"/>
</dbReference>
<feature type="non-terminal residue" evidence="1">
    <location>
        <position position="95"/>
    </location>
</feature>